<dbReference type="InterPro" id="IPR041222">
    <property type="entry name" value="PriA_3primeBD"/>
</dbReference>
<evidence type="ECO:0000313" key="3">
    <source>
        <dbReference type="Proteomes" id="UP001597340"/>
    </source>
</evidence>
<keyword evidence="3" id="KW-1185">Reference proteome</keyword>
<comment type="caution">
    <text evidence="2">The sequence shown here is derived from an EMBL/GenBank/DDBJ whole genome shotgun (WGS) entry which is preliminary data.</text>
</comment>
<feature type="non-terminal residue" evidence="2">
    <location>
        <position position="59"/>
    </location>
</feature>
<sequence>MQTDRPFDYLIPSVLDGEIRPGMRVWVQFGSGKRQVSGMVVGLAEAPAFDGELKPILAV</sequence>
<evidence type="ECO:0000259" key="1">
    <source>
        <dbReference type="Pfam" id="PF17764"/>
    </source>
</evidence>
<dbReference type="EMBL" id="JBHTNZ010000171">
    <property type="protein sequence ID" value="MFD1464342.1"/>
    <property type="molecule type" value="Genomic_DNA"/>
</dbReference>
<dbReference type="InterPro" id="IPR042115">
    <property type="entry name" value="PriA_3primeBD_sf"/>
</dbReference>
<reference evidence="3" key="1">
    <citation type="journal article" date="2019" name="Int. J. Syst. Evol. Microbiol.">
        <title>The Global Catalogue of Microorganisms (GCM) 10K type strain sequencing project: providing services to taxonomists for standard genome sequencing and annotation.</title>
        <authorList>
            <consortium name="The Broad Institute Genomics Platform"/>
            <consortium name="The Broad Institute Genome Sequencing Center for Infectious Disease"/>
            <person name="Wu L."/>
            <person name="Ma J."/>
        </authorList>
    </citation>
    <scope>NUCLEOTIDE SEQUENCE [LARGE SCALE GENOMIC DNA]</scope>
    <source>
        <strain evidence="3">CCM 9147</strain>
    </source>
</reference>
<evidence type="ECO:0000313" key="2">
    <source>
        <dbReference type="EMBL" id="MFD1464342.1"/>
    </source>
</evidence>
<proteinExistence type="predicted"/>
<name>A0ABW4DI39_9BACL</name>
<gene>
    <name evidence="2" type="ORF">ACFQ5D_24250</name>
</gene>
<dbReference type="Proteomes" id="UP001597340">
    <property type="component" value="Unassembled WGS sequence"/>
</dbReference>
<feature type="domain" description="Primosomal protein N' 3' DNA-binding" evidence="1">
    <location>
        <begin position="2"/>
        <end position="59"/>
    </location>
</feature>
<protein>
    <recommendedName>
        <fullName evidence="1">Primosomal protein N' 3' DNA-binding domain-containing protein</fullName>
    </recommendedName>
</protein>
<dbReference type="Gene3D" id="3.40.1440.60">
    <property type="entry name" value="PriA, 3(prime) DNA-binding domain"/>
    <property type="match status" value="1"/>
</dbReference>
<accession>A0ABW4DI39</accession>
<dbReference type="Pfam" id="PF17764">
    <property type="entry name" value="PriA_3primeBD"/>
    <property type="match status" value="1"/>
</dbReference>
<organism evidence="2 3">
    <name type="scientific">Paenibacillus farraposensis</name>
    <dbReference type="NCBI Taxonomy" id="2807095"/>
    <lineage>
        <taxon>Bacteria</taxon>
        <taxon>Bacillati</taxon>
        <taxon>Bacillota</taxon>
        <taxon>Bacilli</taxon>
        <taxon>Bacillales</taxon>
        <taxon>Paenibacillaceae</taxon>
        <taxon>Paenibacillus</taxon>
    </lineage>
</organism>